<keyword evidence="3" id="KW-1185">Reference proteome</keyword>
<feature type="compositionally biased region" description="Low complexity" evidence="1">
    <location>
        <begin position="732"/>
        <end position="742"/>
    </location>
</feature>
<feature type="region of interest" description="Disordered" evidence="1">
    <location>
        <begin position="649"/>
        <end position="670"/>
    </location>
</feature>
<evidence type="ECO:0000313" key="3">
    <source>
        <dbReference type="Proteomes" id="UP000183685"/>
    </source>
</evidence>
<feature type="region of interest" description="Disordered" evidence="1">
    <location>
        <begin position="732"/>
        <end position="756"/>
    </location>
</feature>
<accession>A0A1G7A5W0</accession>
<gene>
    <name evidence="2" type="ORF">SAMN04488071_2074</name>
</gene>
<dbReference type="EMBL" id="FNAK01000004">
    <property type="protein sequence ID" value="SDE09435.1"/>
    <property type="molecule type" value="Genomic_DNA"/>
</dbReference>
<dbReference type="STRING" id="637679.GCA_001550055_01783"/>
<dbReference type="AlphaFoldDB" id="A0A1G7A5W0"/>
<dbReference type="RefSeq" id="WP_068304017.1">
    <property type="nucleotide sequence ID" value="NZ_FNAK01000004.1"/>
</dbReference>
<dbReference type="Proteomes" id="UP000183685">
    <property type="component" value="Unassembled WGS sequence"/>
</dbReference>
<organism evidence="2 3">
    <name type="scientific">Kordiimonas lacus</name>
    <dbReference type="NCBI Taxonomy" id="637679"/>
    <lineage>
        <taxon>Bacteria</taxon>
        <taxon>Pseudomonadati</taxon>
        <taxon>Pseudomonadota</taxon>
        <taxon>Alphaproteobacteria</taxon>
        <taxon>Kordiimonadales</taxon>
        <taxon>Kordiimonadaceae</taxon>
        <taxon>Kordiimonas</taxon>
    </lineage>
</organism>
<evidence type="ECO:0000256" key="1">
    <source>
        <dbReference type="SAM" id="MobiDB-lite"/>
    </source>
</evidence>
<sequence>MKDPCCTPRHPLLRDGTSQAGRAPLMLDPKKVELDDRSLADLLAWATKYGKELVFYNSNNRISGDWVSFIEDDPSTLIALISLYDHRAFLGEFRAQEETVLAFEGTEQDQFDSFRALCGKLIDLAALFDGWFQAASPELAVYHSLKTTIRADLAPAMHRLIAYDAAAGLDLAFTDGTKSILGLDFSALSDASSVWGFGNQGLVSGVGIFQGDDFKEMLSHAVGRISALFDTMHRVLVRTVNEAPTLLEDSLRWPKHQPHMALYIAFLKIFGLAQKSLNSLTEKHLKYYYEEVLCLARQPSVPDEAHLVFTLAGNQTGSFALGADTRFKAGKDADGKDLVYKLSKSCSLNRASVEEIRALYIEGGASGTSLHTSLEAASNDGQGEAFEDADKVQWLTFGQDNSRPSPTLGLVIASPLLRLGEGTRTIALTVGLPLDITLPDLDTLNNLFSAAVSTAEGWLDAPKPTVELGDAEDKQQLLSLTFTIPADEPAIAAFALGTEDALFDTEWPLMKLVADGGKVAEQFALLAATPLQSLSLQVSVSGMQNFLVENDQGPVPSNKPFAAFGSTPRLGSRLLIGSWEMLQKQLSSLTLTIEWDDLPNFATHYAGYGETITNAGVTCSVAFLDKTSSGGWKDQTPKTNTLFVVNVETKETDEEADKETAGGETTASSTSFELKIDPVSGWSRTPDLETFTSFGNSLNRGYVRVTLDHTLLHEKYLQVYTTAALQLATASLQPSSGNNDGQGNDDADPTPTVTLPNAPFVPLAKTVKLGYTASDDWDLTKLATAADVGQLFHLHPFGHSPVTGSKVTLLPDYDSGALPASTTGNGATKQAGTLYIGFKDIPAVQSSFALSLLMQVVEGTEDPTLNVLPTVNWAYLAGDTWVDLEKDVTFEDNTDGLLKAGIITFKIGADATTSHTLLPSGMMWLRASVDRDPAGVCDMVSLHAQAAKVKFEDQNNAASHLSAALPKETIAKMVNKDARISSVAQPYASFGGQMAEQDDDFYIRVSERLRHKERAVTIWDYERLVLEHFPDIYKVKCISHATHEREIAPGNVAVVVVPNVRNKNGFDRLKPYASQATRRAIKALLGKRSPHNIASRIEVLTPAFEEITTHFNVVYNDQVADFDLASDQLAEDIVRFLSPWAFSEGRDIVFGNKIHASAIVDFIDERPYVDSVHNFVMTHTAEGGQPKPVIEAEALSARSVLVAAAKERHKILRKGVSL</sequence>
<dbReference type="OrthoDB" id="9762853at2"/>
<reference evidence="2 3" key="1">
    <citation type="submission" date="2016-10" db="EMBL/GenBank/DDBJ databases">
        <authorList>
            <person name="de Groot N.N."/>
        </authorList>
    </citation>
    <scope>NUCLEOTIDE SEQUENCE [LARGE SCALE GENOMIC DNA]</scope>
    <source>
        <strain evidence="2 3">CGMCC 1.9109</strain>
    </source>
</reference>
<evidence type="ECO:0000313" key="2">
    <source>
        <dbReference type="EMBL" id="SDE09435.1"/>
    </source>
</evidence>
<feature type="region of interest" description="Disordered" evidence="1">
    <location>
        <begin position="1"/>
        <end position="20"/>
    </location>
</feature>
<protein>
    <submittedName>
        <fullName evidence="2">Baseplate J-like protein</fullName>
    </submittedName>
</protein>
<name>A0A1G7A5W0_9PROT</name>
<proteinExistence type="predicted"/>